<gene>
    <name evidence="2" type="ORF">D9O36_15135</name>
</gene>
<protein>
    <submittedName>
        <fullName evidence="2">NADPH-dependent oxidoreductase</fullName>
    </submittedName>
</protein>
<dbReference type="Gene3D" id="3.40.50.360">
    <property type="match status" value="1"/>
</dbReference>
<organism evidence="2 3">
    <name type="scientific">Zobellia amurskyensis</name>
    <dbReference type="NCBI Taxonomy" id="248905"/>
    <lineage>
        <taxon>Bacteria</taxon>
        <taxon>Pseudomonadati</taxon>
        <taxon>Bacteroidota</taxon>
        <taxon>Flavobacteriia</taxon>
        <taxon>Flavobacteriales</taxon>
        <taxon>Flavobacteriaceae</taxon>
        <taxon>Zobellia</taxon>
    </lineage>
</organism>
<accession>A0A7X2ZVI8</accession>
<evidence type="ECO:0000313" key="2">
    <source>
        <dbReference type="EMBL" id="MUH37185.1"/>
    </source>
</evidence>
<dbReference type="GO" id="GO:0010181">
    <property type="term" value="F:FMN binding"/>
    <property type="evidence" value="ECO:0007669"/>
    <property type="project" value="TreeGrafter"/>
</dbReference>
<proteinExistence type="predicted"/>
<keyword evidence="3" id="KW-1185">Reference proteome</keyword>
<dbReference type="GO" id="GO:0005829">
    <property type="term" value="C:cytosol"/>
    <property type="evidence" value="ECO:0007669"/>
    <property type="project" value="TreeGrafter"/>
</dbReference>
<dbReference type="AlphaFoldDB" id="A0A7X2ZVI8"/>
<feature type="domain" description="NADPH-dependent FMN reductase-like" evidence="1">
    <location>
        <begin position="3"/>
        <end position="143"/>
    </location>
</feature>
<dbReference type="OrthoDB" id="5767802at2"/>
<evidence type="ECO:0000313" key="3">
    <source>
        <dbReference type="Proteomes" id="UP000540519"/>
    </source>
</evidence>
<dbReference type="PANTHER" id="PTHR30543">
    <property type="entry name" value="CHROMATE REDUCTASE"/>
    <property type="match status" value="1"/>
</dbReference>
<name>A0A7X2ZVI8_9FLAO</name>
<reference evidence="2 3" key="1">
    <citation type="journal article" date="2019" name="Mar. Drugs">
        <title>Comparative Genomics and CAZyme Genome Repertoires of Marine Zobellia amurskyensis KMM 3526(T) and Zobellia laminariae KMM 3676(T).</title>
        <authorList>
            <person name="Chernysheva N."/>
            <person name="Bystritskaya E."/>
            <person name="Stenkova A."/>
            <person name="Golovkin I."/>
            <person name="Nedashkovskaya O."/>
            <person name="Isaeva M."/>
        </authorList>
    </citation>
    <scope>NUCLEOTIDE SEQUENCE [LARGE SCALE GENOMIC DNA]</scope>
    <source>
        <strain evidence="2 3">KMM 3526</strain>
    </source>
</reference>
<dbReference type="SUPFAM" id="SSF52218">
    <property type="entry name" value="Flavoproteins"/>
    <property type="match status" value="1"/>
</dbReference>
<dbReference type="EMBL" id="RCNR01000033">
    <property type="protein sequence ID" value="MUH37185.1"/>
    <property type="molecule type" value="Genomic_DNA"/>
</dbReference>
<comment type="caution">
    <text evidence="2">The sequence shown here is derived from an EMBL/GenBank/DDBJ whole genome shotgun (WGS) entry which is preliminary data.</text>
</comment>
<dbReference type="Pfam" id="PF03358">
    <property type="entry name" value="FMN_red"/>
    <property type="match status" value="1"/>
</dbReference>
<dbReference type="RefSeq" id="WP_038232633.1">
    <property type="nucleotide sequence ID" value="NZ_RCNR01000033.1"/>
</dbReference>
<dbReference type="InterPro" id="IPR050712">
    <property type="entry name" value="NAD(P)H-dep_reductase"/>
</dbReference>
<dbReference type="InterPro" id="IPR005025">
    <property type="entry name" value="FMN_Rdtase-like_dom"/>
</dbReference>
<dbReference type="PANTHER" id="PTHR30543:SF21">
    <property type="entry name" value="NAD(P)H-DEPENDENT FMN REDUCTASE LOT6"/>
    <property type="match status" value="1"/>
</dbReference>
<sequence length="177" mass="19508">MATILAFAGSNSSKSINYELVKHTVSLIDGNEIQLLNMVNFPFPMFSEDLERENGYSNSLVELKNDMVKADGIIVSVNEHNSGPSAYFKNLTDWLSRVERKFLDGKPVLLMSTSGGQRGGMTALETTEKVLPRFGAQVVATFSLPSFQENFKKGEGVTNTELAKVHRAAVDQFLSKL</sequence>
<dbReference type="GO" id="GO:0016491">
    <property type="term" value="F:oxidoreductase activity"/>
    <property type="evidence" value="ECO:0007669"/>
    <property type="project" value="InterPro"/>
</dbReference>
<dbReference type="Proteomes" id="UP000540519">
    <property type="component" value="Unassembled WGS sequence"/>
</dbReference>
<evidence type="ECO:0000259" key="1">
    <source>
        <dbReference type="Pfam" id="PF03358"/>
    </source>
</evidence>
<dbReference type="InterPro" id="IPR029039">
    <property type="entry name" value="Flavoprotein-like_sf"/>
</dbReference>